<sequence length="262" mass="31042">MENIQFISDLHLDEPFCSEYFQSHPIRVMAKYLVVSGDLCDHDSLNNVQWFFDWCSINYEQTYILYGNHDCFGITNLEQLMSGWNKSVRSNVHYVNNSNILINSTELFFTTLWSELDINDKQYLLNNAVDFDKIKYNNSTSLSFELYNYVHTVCRNWLKEKIQNSRAQYKIVFSHHCPTTSLSKKKDSLFSLFRSNDEDLMKGVNLWVYGHTHFNISPKWFEETLLVSNQFGHFKEKDHTGWNPQQTTNSVCQRELKSLYKE</sequence>
<name>B0E8T5_ENTDS</name>
<evidence type="ECO:0000313" key="2">
    <source>
        <dbReference type="EMBL" id="EDR29061.1"/>
    </source>
</evidence>
<protein>
    <recommendedName>
        <fullName evidence="1">Calcineurin-like phosphoesterase domain-containing protein</fullName>
    </recommendedName>
</protein>
<dbReference type="PANTHER" id="PTHR37844:SF1">
    <property type="entry name" value="CALCINEURIN-LIKE PHOSPHOESTERASE DOMAIN-CONTAINING PROTEIN"/>
    <property type="match status" value="1"/>
</dbReference>
<dbReference type="InterPro" id="IPR029052">
    <property type="entry name" value="Metallo-depent_PP-like"/>
</dbReference>
<evidence type="ECO:0000259" key="1">
    <source>
        <dbReference type="Pfam" id="PF00149"/>
    </source>
</evidence>
<dbReference type="RefSeq" id="XP_001734770.1">
    <property type="nucleotide sequence ID" value="XM_001734718.1"/>
</dbReference>
<reference evidence="3" key="1">
    <citation type="submission" date="2007-12" db="EMBL/GenBank/DDBJ databases">
        <title>Annotation of Entamoeba dispar SAW760.</title>
        <authorList>
            <person name="Lorenzi H."/>
            <person name="Inman J."/>
            <person name="Schobel S."/>
            <person name="Amedeo P."/>
            <person name="Caler E."/>
        </authorList>
    </citation>
    <scope>NUCLEOTIDE SEQUENCE [LARGE SCALE GENOMIC DNA]</scope>
    <source>
        <strain evidence="3">ATCC PRA-260 / SAW760</strain>
    </source>
</reference>
<dbReference type="eggNOG" id="ENOG502SENC">
    <property type="taxonomic scope" value="Eukaryota"/>
</dbReference>
<gene>
    <name evidence="2" type="ORF">EDI_008410</name>
</gene>
<dbReference type="GeneID" id="5879692"/>
<feature type="domain" description="Calcineurin-like phosphoesterase" evidence="1">
    <location>
        <begin position="6"/>
        <end position="213"/>
    </location>
</feature>
<keyword evidence="3" id="KW-1185">Reference proteome</keyword>
<dbReference type="OMA" id="FENTHLW"/>
<dbReference type="VEuPathDB" id="AmoebaDB:EDI_008410"/>
<dbReference type="Pfam" id="PF00149">
    <property type="entry name" value="Metallophos"/>
    <property type="match status" value="1"/>
</dbReference>
<dbReference type="InterPro" id="IPR004843">
    <property type="entry name" value="Calcineurin-like_PHP"/>
</dbReference>
<accession>B0E8T5</accession>
<dbReference type="Gene3D" id="3.60.21.10">
    <property type="match status" value="1"/>
</dbReference>
<proteinExistence type="predicted"/>
<dbReference type="OrthoDB" id="550558at2759"/>
<dbReference type="AlphaFoldDB" id="B0E8T5"/>
<dbReference type="PANTHER" id="PTHR37844">
    <property type="entry name" value="SER/THR PROTEIN PHOSPHATASE SUPERFAMILY (AFU_ORTHOLOGUE AFUA_1G14840)"/>
    <property type="match status" value="1"/>
</dbReference>
<dbReference type="SUPFAM" id="SSF56300">
    <property type="entry name" value="Metallo-dependent phosphatases"/>
    <property type="match status" value="1"/>
</dbReference>
<evidence type="ECO:0000313" key="3">
    <source>
        <dbReference type="Proteomes" id="UP000008076"/>
    </source>
</evidence>
<organism evidence="3">
    <name type="scientific">Entamoeba dispar (strain ATCC PRA-260 / SAW760)</name>
    <dbReference type="NCBI Taxonomy" id="370354"/>
    <lineage>
        <taxon>Eukaryota</taxon>
        <taxon>Amoebozoa</taxon>
        <taxon>Evosea</taxon>
        <taxon>Archamoebae</taxon>
        <taxon>Mastigamoebida</taxon>
        <taxon>Entamoebidae</taxon>
        <taxon>Entamoeba</taxon>
    </lineage>
</organism>
<dbReference type="EMBL" id="DS548207">
    <property type="protein sequence ID" value="EDR29061.1"/>
    <property type="molecule type" value="Genomic_DNA"/>
</dbReference>
<dbReference type="GO" id="GO:0016787">
    <property type="term" value="F:hydrolase activity"/>
    <property type="evidence" value="ECO:0007669"/>
    <property type="project" value="InterPro"/>
</dbReference>
<dbReference type="Proteomes" id="UP000008076">
    <property type="component" value="Unassembled WGS sequence"/>
</dbReference>
<dbReference type="KEGG" id="edi:EDI_008410"/>